<organism evidence="2 3">
    <name type="scientific">Maudiozyma saulgeensis</name>
    <dbReference type="NCBI Taxonomy" id="1789683"/>
    <lineage>
        <taxon>Eukaryota</taxon>
        <taxon>Fungi</taxon>
        <taxon>Dikarya</taxon>
        <taxon>Ascomycota</taxon>
        <taxon>Saccharomycotina</taxon>
        <taxon>Saccharomycetes</taxon>
        <taxon>Saccharomycetales</taxon>
        <taxon>Saccharomycetaceae</taxon>
        <taxon>Maudiozyma</taxon>
    </lineage>
</organism>
<dbReference type="OrthoDB" id="4069939at2759"/>
<dbReference type="EMBL" id="FXLY01000004">
    <property type="protein sequence ID" value="SMN19719.1"/>
    <property type="molecule type" value="Genomic_DNA"/>
</dbReference>
<evidence type="ECO:0000313" key="3">
    <source>
        <dbReference type="Proteomes" id="UP000196158"/>
    </source>
</evidence>
<gene>
    <name evidence="2" type="ORF">KASA_0O02959G</name>
</gene>
<feature type="coiled-coil region" evidence="1">
    <location>
        <begin position="224"/>
        <end position="251"/>
    </location>
</feature>
<name>A0A1X7R2K3_9SACH</name>
<proteinExistence type="predicted"/>
<reference evidence="2 3" key="1">
    <citation type="submission" date="2017-04" db="EMBL/GenBank/DDBJ databases">
        <authorList>
            <person name="Afonso C.L."/>
            <person name="Miller P.J."/>
            <person name="Scott M.A."/>
            <person name="Spackman E."/>
            <person name="Goraichik I."/>
            <person name="Dimitrov K.M."/>
            <person name="Suarez D.L."/>
            <person name="Swayne D.E."/>
        </authorList>
    </citation>
    <scope>NUCLEOTIDE SEQUENCE [LARGE SCALE GENOMIC DNA]</scope>
</reference>
<accession>A0A1X7R2K3</accession>
<evidence type="ECO:0000313" key="2">
    <source>
        <dbReference type="EMBL" id="SMN19719.1"/>
    </source>
</evidence>
<keyword evidence="3" id="KW-1185">Reference proteome</keyword>
<protein>
    <submittedName>
        <fullName evidence="2">Uncharacterized protein</fullName>
    </submittedName>
</protein>
<dbReference type="Proteomes" id="UP000196158">
    <property type="component" value="Unassembled WGS sequence"/>
</dbReference>
<dbReference type="AlphaFoldDB" id="A0A1X7R2K3"/>
<evidence type="ECO:0000256" key="1">
    <source>
        <dbReference type="SAM" id="Coils"/>
    </source>
</evidence>
<keyword evidence="1" id="KW-0175">Coiled coil</keyword>
<sequence length="274" mass="31744">MVQCLKRSLSSSTLNHVVRRKSISGMNTLHRTYSQSSVYSTPMNISQNLNNESFQEFYSYLNGDEYYKKVGLLWENLPQETRDIFIARVMSKKCVQSKGRNSIDCLDGLKYDVASELFDGCKTPTKNSYLHFQGKLAPHFYGVGQGKYDAATVSRIIGRIYNQELSLDDKRRLKDETMEIYRNVVRERLYGAKQYIEINNIKSKNDPYLSTVDTWSEKKIGQRVEEINSLIRRIEAKQETLTEKKKKKKKSIVNSIGRHSKKLVKILSKKNIDS</sequence>